<organism evidence="15 16">
    <name type="scientific">Fictibacillus barbaricus</name>
    <dbReference type="NCBI Taxonomy" id="182136"/>
    <lineage>
        <taxon>Bacteria</taxon>
        <taxon>Bacillati</taxon>
        <taxon>Bacillota</taxon>
        <taxon>Bacilli</taxon>
        <taxon>Bacillales</taxon>
        <taxon>Fictibacillaceae</taxon>
        <taxon>Fictibacillus</taxon>
    </lineage>
</organism>
<feature type="binding site" evidence="11">
    <location>
        <position position="163"/>
    </location>
    <ligand>
        <name>ATP</name>
        <dbReference type="ChEBI" id="CHEBI:30616"/>
    </ligand>
</feature>
<feature type="binding site" evidence="11">
    <location>
        <position position="160"/>
    </location>
    <ligand>
        <name>ATP</name>
        <dbReference type="ChEBI" id="CHEBI:30616"/>
    </ligand>
</feature>
<dbReference type="Gene3D" id="1.10.110.30">
    <property type="match status" value="1"/>
</dbReference>
<keyword evidence="6 11" id="KW-0547">Nucleotide-binding</keyword>
<keyword evidence="3 11" id="KW-0819">tRNA processing</keyword>
<evidence type="ECO:0000256" key="1">
    <source>
        <dbReference type="ARBA" id="ARBA00001946"/>
    </source>
</evidence>
<dbReference type="PANTHER" id="PTHR46173">
    <property type="entry name" value="CCA TRNA NUCLEOTIDYLTRANSFERASE 1, MITOCHONDRIAL"/>
    <property type="match status" value="1"/>
</dbReference>
<keyword evidence="2 11" id="KW-0808">Transferase</keyword>
<dbReference type="NCBIfam" id="NF009814">
    <property type="entry name" value="PRK13299.1"/>
    <property type="match status" value="1"/>
</dbReference>
<feature type="binding site" evidence="11">
    <location>
        <position position="111"/>
    </location>
    <ligand>
        <name>CTP</name>
        <dbReference type="ChEBI" id="CHEBI:37563"/>
    </ligand>
</feature>
<comment type="similarity">
    <text evidence="11">Belongs to the tRNA nucleotidyltransferase/poly(A) polymerase family. Bacterial CCA-adding enzyme type 3 subfamily.</text>
</comment>
<dbReference type="InterPro" id="IPR043519">
    <property type="entry name" value="NT_sf"/>
</dbReference>
<feature type="binding site" evidence="11">
    <location>
        <position position="42"/>
    </location>
    <ligand>
        <name>Mg(2+)</name>
        <dbReference type="ChEBI" id="CHEBI:18420"/>
    </ligand>
</feature>
<dbReference type="InterPro" id="IPR032810">
    <property type="entry name" value="CCA-adding_enz_C"/>
</dbReference>
<keyword evidence="16" id="KW-1185">Reference proteome</keyword>
<evidence type="ECO:0000256" key="9">
    <source>
        <dbReference type="ARBA" id="ARBA00022842"/>
    </source>
</evidence>
<sequence length="394" mass="46471">MNELFKEASYVLNRIEENGYRAYFVGGCVRDHWMDKPIKDIDIASSAKPEEIQRIFPKTIPVGIEHGTVIVRHNHVSYEVTTFRKEGKYEDFRRPSKVWFVTDLEEDLSRRDFTFNAMAMDKSYKLYDPFNGREDLAKKQIRTVGQPDERFCEDPLRLMRACRFISTYHLTIEEKTKKAIENNASLIKRISVERITDEFRKLLEGEWAGPALNFMKTAGIVKYLPYPIEEKREGNLLAFNWNFLQTAEQKWSAILILSKVKDYREFLKKWKLPNAVMNQILKIMDAYQIKHWTKMDVYRFGLDTATLAMELKYADQCDSFEQSVQRLKELALDIPITSRNEIPIDGEDILRIKKEKPGVWIGLLYDEMEKEIVEGKLPLSQGELVDWVRRWEQK</sequence>
<protein>
    <recommendedName>
        <fullName evidence="11">CCA-adding enzyme</fullName>
        <ecNumber evidence="11">2.7.7.72</ecNumber>
    </recommendedName>
    <alternativeName>
        <fullName evidence="11">CCA tRNA nucleotidyltransferase</fullName>
    </alternativeName>
    <alternativeName>
        <fullName evidence="11">tRNA CCA-pyrophosphorylase</fullName>
    </alternativeName>
    <alternativeName>
        <fullName evidence="11">tRNA adenylyl-/cytidylyl- transferase</fullName>
    </alternativeName>
    <alternativeName>
        <fullName evidence="11">tRNA nucleotidyltransferase</fullName>
    </alternativeName>
    <alternativeName>
        <fullName evidence="11">tRNA-NT</fullName>
    </alternativeName>
</protein>
<evidence type="ECO:0000256" key="3">
    <source>
        <dbReference type="ARBA" id="ARBA00022694"/>
    </source>
</evidence>
<dbReference type="InterPro" id="IPR032828">
    <property type="entry name" value="PolyA_RNA-bd"/>
</dbReference>
<keyword evidence="9 11" id="KW-0460">Magnesium</keyword>
<comment type="function">
    <text evidence="11">Catalyzes the addition and repair of the essential 3'-terminal CCA sequence in tRNAs without using a nucleic acid template. Adds these three nucleotides in the order of C, C, and A to the tRNA nucleotide-73, using CTP and ATP as substrates and producing inorganic pyrophosphate. tRNA 3'-terminal CCA addition is required both for tRNA processing and repair. Also involved in tRNA surveillance by mediating tandem CCA addition to generate a CCACCA at the 3' terminus of unstable tRNAs. While stable tRNAs receive only 3'-terminal CCA, unstable tRNAs are marked with CCACCA and rapidly degraded.</text>
</comment>
<dbReference type="Pfam" id="PF01743">
    <property type="entry name" value="PolyA_pol"/>
    <property type="match status" value="1"/>
</dbReference>
<dbReference type="EMBL" id="JAVDWA010000002">
    <property type="protein sequence ID" value="MDR7072517.1"/>
    <property type="molecule type" value="Genomic_DNA"/>
</dbReference>
<dbReference type="InterPro" id="IPR002646">
    <property type="entry name" value="PolA_pol_head_dom"/>
</dbReference>
<reference evidence="15 16" key="1">
    <citation type="submission" date="2023-07" db="EMBL/GenBank/DDBJ databases">
        <title>Sorghum-associated microbial communities from plants grown in Nebraska, USA.</title>
        <authorList>
            <person name="Schachtman D."/>
        </authorList>
    </citation>
    <scope>NUCLEOTIDE SEQUENCE [LARGE SCALE GENOMIC DNA]</scope>
    <source>
        <strain evidence="15 16">BE211</strain>
    </source>
</reference>
<feature type="binding site" evidence="11">
    <location>
        <position position="157"/>
    </location>
    <ligand>
        <name>ATP</name>
        <dbReference type="ChEBI" id="CHEBI:30616"/>
    </ligand>
</feature>
<comment type="miscellaneous">
    <text evidence="11">A single active site specifically recognizes both ATP and CTP and is responsible for their addition.</text>
</comment>
<feature type="binding site" evidence="11">
    <location>
        <position position="157"/>
    </location>
    <ligand>
        <name>CTP</name>
        <dbReference type="ChEBI" id="CHEBI:37563"/>
    </ligand>
</feature>
<keyword evidence="7 11" id="KW-0692">RNA repair</keyword>
<keyword evidence="8 11" id="KW-0067">ATP-binding</keyword>
<feature type="domain" description="Poly A polymerase head" evidence="12">
    <location>
        <begin position="22"/>
        <end position="142"/>
    </location>
</feature>
<evidence type="ECO:0000313" key="15">
    <source>
        <dbReference type="EMBL" id="MDR7072517.1"/>
    </source>
</evidence>
<proteinExistence type="inferred from homology"/>
<feature type="binding site" evidence="11">
    <location>
        <position position="30"/>
    </location>
    <ligand>
        <name>CTP</name>
        <dbReference type="ChEBI" id="CHEBI:37563"/>
    </ligand>
</feature>
<dbReference type="RefSeq" id="WP_310257809.1">
    <property type="nucleotide sequence ID" value="NZ_JAVDWA010000002.1"/>
</dbReference>
<dbReference type="HAMAP" id="MF_01263">
    <property type="entry name" value="CCA_bact_type3"/>
    <property type="match status" value="1"/>
</dbReference>
<gene>
    <name evidence="11" type="primary">cca</name>
    <name evidence="15" type="ORF">J2X07_001494</name>
</gene>
<dbReference type="InterPro" id="IPR050264">
    <property type="entry name" value="Bact_CCA-adding_enz_type3_sf"/>
</dbReference>
<dbReference type="PANTHER" id="PTHR46173:SF1">
    <property type="entry name" value="CCA TRNA NUCLEOTIDYLTRANSFERASE 1, MITOCHONDRIAL"/>
    <property type="match status" value="1"/>
</dbReference>
<keyword evidence="15" id="KW-0378">Hydrolase</keyword>
<keyword evidence="5 11" id="KW-0479">Metal-binding</keyword>
<feature type="binding site" evidence="11">
    <location>
        <position position="27"/>
    </location>
    <ligand>
        <name>CTP</name>
        <dbReference type="ChEBI" id="CHEBI:37563"/>
    </ligand>
</feature>
<feature type="binding site" evidence="11">
    <location>
        <position position="163"/>
    </location>
    <ligand>
        <name>CTP</name>
        <dbReference type="ChEBI" id="CHEBI:37563"/>
    </ligand>
</feature>
<dbReference type="Pfam" id="PF13735">
    <property type="entry name" value="tRNA_NucTran2_2"/>
    <property type="match status" value="1"/>
</dbReference>
<comment type="caution">
    <text evidence="15">The sequence shown here is derived from an EMBL/GenBank/DDBJ whole genome shotgun (WGS) entry which is preliminary data.</text>
</comment>
<feature type="binding site" evidence="11">
    <location>
        <position position="27"/>
    </location>
    <ligand>
        <name>ATP</name>
        <dbReference type="ChEBI" id="CHEBI:30616"/>
    </ligand>
</feature>
<feature type="domain" description="CCA-adding enzyme C-terminal" evidence="14">
    <location>
        <begin position="244"/>
        <end position="388"/>
    </location>
</feature>
<feature type="binding site" evidence="11">
    <location>
        <position position="111"/>
    </location>
    <ligand>
        <name>ATP</name>
        <dbReference type="ChEBI" id="CHEBI:30616"/>
    </ligand>
</feature>
<evidence type="ECO:0000256" key="6">
    <source>
        <dbReference type="ARBA" id="ARBA00022741"/>
    </source>
</evidence>
<dbReference type="Proteomes" id="UP001258181">
    <property type="component" value="Unassembled WGS sequence"/>
</dbReference>
<evidence type="ECO:0000256" key="10">
    <source>
        <dbReference type="ARBA" id="ARBA00022884"/>
    </source>
</evidence>
<dbReference type="EC" id="2.7.7.72" evidence="11"/>
<dbReference type="CDD" id="cd05398">
    <property type="entry name" value="NT_ClassII-CCAase"/>
    <property type="match status" value="1"/>
</dbReference>
<keyword evidence="4 11" id="KW-0548">Nucleotidyltransferase</keyword>
<evidence type="ECO:0000256" key="11">
    <source>
        <dbReference type="HAMAP-Rule" id="MF_01263"/>
    </source>
</evidence>
<dbReference type="GO" id="GO:0016787">
    <property type="term" value="F:hydrolase activity"/>
    <property type="evidence" value="ECO:0007669"/>
    <property type="project" value="UniProtKB-KW"/>
</dbReference>
<comment type="subunit">
    <text evidence="11">Homodimer.</text>
</comment>
<feature type="binding site" evidence="11">
    <location>
        <position position="30"/>
    </location>
    <ligand>
        <name>ATP</name>
        <dbReference type="ChEBI" id="CHEBI:30616"/>
    </ligand>
</feature>
<dbReference type="GO" id="GO:0004810">
    <property type="term" value="F:CCA tRNA nucleotidyltransferase activity"/>
    <property type="evidence" value="ECO:0007669"/>
    <property type="project" value="UniProtKB-EC"/>
</dbReference>
<comment type="catalytic activity">
    <reaction evidence="11">
        <text>a tRNA precursor + 2 CTP + ATP = a tRNA with a 3' CCA end + 3 diphosphate</text>
        <dbReference type="Rhea" id="RHEA:14433"/>
        <dbReference type="Rhea" id="RHEA-COMP:10465"/>
        <dbReference type="Rhea" id="RHEA-COMP:10468"/>
        <dbReference type="ChEBI" id="CHEBI:30616"/>
        <dbReference type="ChEBI" id="CHEBI:33019"/>
        <dbReference type="ChEBI" id="CHEBI:37563"/>
        <dbReference type="ChEBI" id="CHEBI:74896"/>
        <dbReference type="ChEBI" id="CHEBI:83071"/>
        <dbReference type="EC" id="2.7.7.72"/>
    </reaction>
</comment>
<name>A0ABU1TZ98_9BACL</name>
<evidence type="ECO:0000256" key="2">
    <source>
        <dbReference type="ARBA" id="ARBA00022679"/>
    </source>
</evidence>
<evidence type="ECO:0000256" key="5">
    <source>
        <dbReference type="ARBA" id="ARBA00022723"/>
    </source>
</evidence>
<evidence type="ECO:0000259" key="13">
    <source>
        <dbReference type="Pfam" id="PF12627"/>
    </source>
</evidence>
<dbReference type="SUPFAM" id="SSF81891">
    <property type="entry name" value="Poly A polymerase C-terminal region-like"/>
    <property type="match status" value="1"/>
</dbReference>
<dbReference type="Gene3D" id="3.30.460.10">
    <property type="entry name" value="Beta Polymerase, domain 2"/>
    <property type="match status" value="1"/>
</dbReference>
<evidence type="ECO:0000256" key="8">
    <source>
        <dbReference type="ARBA" id="ARBA00022840"/>
    </source>
</evidence>
<feature type="binding site" evidence="11">
    <location>
        <position position="160"/>
    </location>
    <ligand>
        <name>CTP</name>
        <dbReference type="ChEBI" id="CHEBI:37563"/>
    </ligand>
</feature>
<dbReference type="SUPFAM" id="SSF81301">
    <property type="entry name" value="Nucleotidyltransferase"/>
    <property type="match status" value="1"/>
</dbReference>
<evidence type="ECO:0000256" key="4">
    <source>
        <dbReference type="ARBA" id="ARBA00022695"/>
    </source>
</evidence>
<dbReference type="Pfam" id="PF12627">
    <property type="entry name" value="PolyA_pol_RNAbd"/>
    <property type="match status" value="1"/>
</dbReference>
<feature type="binding site" evidence="11">
    <location>
        <position position="154"/>
    </location>
    <ligand>
        <name>CTP</name>
        <dbReference type="ChEBI" id="CHEBI:37563"/>
    </ligand>
</feature>
<keyword evidence="10 11" id="KW-0694">RNA-binding</keyword>
<comment type="cofactor">
    <cofactor evidence="1 11">
        <name>Mg(2+)</name>
        <dbReference type="ChEBI" id="CHEBI:18420"/>
    </cofactor>
</comment>
<accession>A0ABU1TZ98</accession>
<comment type="catalytic activity">
    <reaction evidence="11">
        <text>a tRNA with a 3' CCA end + 2 CTP + ATP = a tRNA with a 3' CCACCA end + 3 diphosphate</text>
        <dbReference type="Rhea" id="RHEA:76235"/>
        <dbReference type="Rhea" id="RHEA-COMP:10468"/>
        <dbReference type="Rhea" id="RHEA-COMP:18655"/>
        <dbReference type="ChEBI" id="CHEBI:30616"/>
        <dbReference type="ChEBI" id="CHEBI:33019"/>
        <dbReference type="ChEBI" id="CHEBI:37563"/>
        <dbReference type="ChEBI" id="CHEBI:83071"/>
        <dbReference type="ChEBI" id="CHEBI:195187"/>
    </reaction>
</comment>
<feature type="binding site" evidence="11">
    <location>
        <position position="40"/>
    </location>
    <ligand>
        <name>Mg(2+)</name>
        <dbReference type="ChEBI" id="CHEBI:18420"/>
    </ligand>
</feature>
<dbReference type="InterPro" id="IPR023068">
    <property type="entry name" value="CCA-adding_enz_firmicutes"/>
</dbReference>
<evidence type="ECO:0000313" key="16">
    <source>
        <dbReference type="Proteomes" id="UP001258181"/>
    </source>
</evidence>
<evidence type="ECO:0000259" key="14">
    <source>
        <dbReference type="Pfam" id="PF13735"/>
    </source>
</evidence>
<dbReference type="Gene3D" id="1.10.246.80">
    <property type="match status" value="1"/>
</dbReference>
<feature type="domain" description="tRNA nucleotidyltransferase/poly(A) polymerase RNA and SrmB- binding" evidence="13">
    <location>
        <begin position="170"/>
        <end position="225"/>
    </location>
</feature>
<feature type="binding site" evidence="11">
    <location>
        <position position="154"/>
    </location>
    <ligand>
        <name>ATP</name>
        <dbReference type="ChEBI" id="CHEBI:30616"/>
    </ligand>
</feature>
<evidence type="ECO:0000256" key="7">
    <source>
        <dbReference type="ARBA" id="ARBA00022800"/>
    </source>
</evidence>
<evidence type="ECO:0000259" key="12">
    <source>
        <dbReference type="Pfam" id="PF01743"/>
    </source>
</evidence>
<dbReference type="Gene3D" id="1.20.58.560">
    <property type="match status" value="1"/>
</dbReference>